<dbReference type="OrthoDB" id="64736at2759"/>
<accession>E3MMZ2</accession>
<dbReference type="Gene3D" id="3.20.20.80">
    <property type="entry name" value="Glycosidases"/>
    <property type="match status" value="1"/>
</dbReference>
<evidence type="ECO:0000313" key="4">
    <source>
        <dbReference type="EMBL" id="EFP05242.1"/>
    </source>
</evidence>
<dbReference type="InterPro" id="IPR024733">
    <property type="entry name" value="NAGLU_tim-barrel"/>
</dbReference>
<dbReference type="SUPFAM" id="SSF51445">
    <property type="entry name" value="(Trans)glycosidases"/>
    <property type="match status" value="1"/>
</dbReference>
<feature type="chain" id="PRO_5003176017" description="Alpha-N-acetylglucosaminidase" evidence="1">
    <location>
        <begin position="23"/>
        <end position="718"/>
    </location>
</feature>
<feature type="domain" description="Alpha-N-acetylglucosaminidase C-terminal" evidence="3">
    <location>
        <begin position="485"/>
        <end position="713"/>
    </location>
</feature>
<dbReference type="STRING" id="31234.E3MMZ2"/>
<dbReference type="PANTHER" id="PTHR12872">
    <property type="entry name" value="ALPHA-N-ACETYLGLUCOSAMINIDASE"/>
    <property type="match status" value="1"/>
</dbReference>
<name>E3MMZ2_CAERE</name>
<dbReference type="Pfam" id="PF12972">
    <property type="entry name" value="NAGLU_C"/>
    <property type="match status" value="1"/>
</dbReference>
<organism evidence="5">
    <name type="scientific">Caenorhabditis remanei</name>
    <name type="common">Caenorhabditis vulgaris</name>
    <dbReference type="NCBI Taxonomy" id="31234"/>
    <lineage>
        <taxon>Eukaryota</taxon>
        <taxon>Metazoa</taxon>
        <taxon>Ecdysozoa</taxon>
        <taxon>Nematoda</taxon>
        <taxon>Chromadorea</taxon>
        <taxon>Rhabditida</taxon>
        <taxon>Rhabditina</taxon>
        <taxon>Rhabditomorpha</taxon>
        <taxon>Rhabditoidea</taxon>
        <taxon>Rhabditidae</taxon>
        <taxon>Peloderinae</taxon>
        <taxon>Caenorhabditis</taxon>
    </lineage>
</organism>
<sequence>MPRTNCFYVSLLILVWAKTGEGALRVQLPDYDKNSWRNVLKRVAPDWVLEEFQDVRVSSAAENGFQLPKSGNARIEISKHGKKSVMANTPTDALNAINTYLRTQCLSQVSWSNSSFSSGCRKHSNDILNFESKQIRYFGNMCTFSYSFAWWEWPQWEKFIDWIALNGFNTVLMPLGQEAIWRDVFMGLGVERDELDSYFTSQAYLAWHRMGNLKAYGGGLSDAQMLNDFNLAKRIINRLLELGIVPILPTFAGFVPDQLEKDFRLFPTSKFNRLPCWNNFTSETSCLLSVSPFDPLFQKIGSTFLRHQKKMLGGDITNLYSADPFNEILPSDSSKFDASFMKQTAQSIMNSCRKVDKNCIWVLQSWSFTYDQWPNWAIKSFLSAVPIGNLLILDLYSEVVPAWQMTSSFHGHNFVWCLLHNFGGSRELRGNLQKVDKGYQLALMKAGSNLVGAGLSMEAIDQNYVVYQFMIDRMWSQEPIPLNNWLKSYSESRYSADFKVSHKFWTILAGSFYSQPEKWGNPRFSVFLYHRPAFAKKIEYWFPVEETFNHLQSLMPSLMHVLGDHPLFKEDLNDVMRAVIQFEIGNEAALSLTEAFLMEDKQQIGASCENLMDMFQKLESYSNRDFKEWIEDSKSIAPTSEERQVFPVTASDILTVWGPTGQNLDYAHREWAGLLSGYYGRRWQYFCDWILEHDVFNHTDFSISVFRDVERPFAISNI</sequence>
<feature type="signal peptide" evidence="1">
    <location>
        <begin position="1"/>
        <end position="22"/>
    </location>
</feature>
<dbReference type="Pfam" id="PF05089">
    <property type="entry name" value="NAGLU"/>
    <property type="match status" value="1"/>
</dbReference>
<reference evidence="4" key="1">
    <citation type="submission" date="2007-07" db="EMBL/GenBank/DDBJ databases">
        <title>PCAP assembly of the Caenorhabditis remanei genome.</title>
        <authorList>
            <consortium name="The Caenorhabditis remanei Sequencing Consortium"/>
            <person name="Wilson R.K."/>
        </authorList>
    </citation>
    <scope>NUCLEOTIDE SEQUENCE [LARGE SCALE GENOMIC DNA]</scope>
    <source>
        <strain evidence="4">PB4641</strain>
    </source>
</reference>
<gene>
    <name evidence="4" type="ORF">CRE_04113</name>
</gene>
<protein>
    <recommendedName>
        <fullName evidence="6">Alpha-N-acetylglucosaminidase</fullName>
    </recommendedName>
</protein>
<dbReference type="InterPro" id="IPR007781">
    <property type="entry name" value="NAGLU"/>
</dbReference>
<dbReference type="InterPro" id="IPR017853">
    <property type="entry name" value="GH"/>
</dbReference>
<evidence type="ECO:0000256" key="1">
    <source>
        <dbReference type="SAM" id="SignalP"/>
    </source>
</evidence>
<evidence type="ECO:0000313" key="5">
    <source>
        <dbReference type="Proteomes" id="UP000008281"/>
    </source>
</evidence>
<dbReference type="HOGENOM" id="CLU_011988_2_1_1"/>
<dbReference type="Proteomes" id="UP000008281">
    <property type="component" value="Unassembled WGS sequence"/>
</dbReference>
<keyword evidence="5" id="KW-1185">Reference proteome</keyword>
<dbReference type="OMA" id="YGQPFVW"/>
<evidence type="ECO:0008006" key="6">
    <source>
        <dbReference type="Google" id="ProtNLM"/>
    </source>
</evidence>
<dbReference type="PANTHER" id="PTHR12872:SF1">
    <property type="entry name" value="ALPHA-N-ACETYLGLUCOSAMINIDASE"/>
    <property type="match status" value="1"/>
</dbReference>
<dbReference type="EMBL" id="DS268458">
    <property type="protein sequence ID" value="EFP05242.1"/>
    <property type="molecule type" value="Genomic_DNA"/>
</dbReference>
<dbReference type="InParanoid" id="E3MMZ2"/>
<feature type="domain" description="Alpha-N-acetylglucosaminidase tim-barrel" evidence="2">
    <location>
        <begin position="136"/>
        <end position="477"/>
    </location>
</feature>
<dbReference type="eggNOG" id="KOG2233">
    <property type="taxonomic scope" value="Eukaryota"/>
</dbReference>
<evidence type="ECO:0000259" key="2">
    <source>
        <dbReference type="Pfam" id="PF05089"/>
    </source>
</evidence>
<proteinExistence type="predicted"/>
<keyword evidence="1" id="KW-0732">Signal</keyword>
<dbReference type="InterPro" id="IPR024732">
    <property type="entry name" value="NAGLU_C"/>
</dbReference>
<dbReference type="Gene3D" id="1.20.120.670">
    <property type="entry name" value="N-acetyl-b-d-glucoasminidase"/>
    <property type="match status" value="1"/>
</dbReference>
<evidence type="ECO:0000259" key="3">
    <source>
        <dbReference type="Pfam" id="PF12972"/>
    </source>
</evidence>
<dbReference type="AlphaFoldDB" id="E3MMZ2"/>
<dbReference type="FunCoup" id="E3MMZ2">
    <property type="interactions" value="662"/>
</dbReference>